<keyword evidence="2" id="KW-0560">Oxidoreductase</keyword>
<dbReference type="AlphaFoldDB" id="A0A0E3QV25"/>
<dbReference type="InterPro" id="IPR001424">
    <property type="entry name" value="SOD_Cu_Zn_dom"/>
</dbReference>
<gene>
    <name evidence="2" type="ORF">MSBRM_1464</name>
</gene>
<dbReference type="GO" id="GO:0005507">
    <property type="term" value="F:copper ion binding"/>
    <property type="evidence" value="ECO:0007669"/>
    <property type="project" value="InterPro"/>
</dbReference>
<dbReference type="InterPro" id="IPR024134">
    <property type="entry name" value="SOD_Cu/Zn_/chaperone"/>
</dbReference>
<dbReference type="HOGENOM" id="CLU_056632_8_1_2"/>
<dbReference type="InterPro" id="IPR018152">
    <property type="entry name" value="SOD_Cu/Zn_BS"/>
</dbReference>
<dbReference type="EC" id="1.15.1.1" evidence="2"/>
<sequence>MLLSNLKFIFRGNKLMKAGLILLMTISAVLMLATTGYAHESATYSATAIMKDVKGNTVGMATFTEEANGPVHININVRGLKPGLHGIHIHNTGKCIGPSFTSAGEHYNPLGKEHGLNNPKGPHAGDLPNLKVGKDGTGHMNVTTDRVTLSPGPNTLFTANGTSLVIHADPDDQMTNPTGNSGARIACGVIKKK</sequence>
<evidence type="ECO:0000313" key="2">
    <source>
        <dbReference type="EMBL" id="AKB54462.1"/>
    </source>
</evidence>
<dbReference type="CDD" id="cd00305">
    <property type="entry name" value="Cu-Zn_Superoxide_Dismutase"/>
    <property type="match status" value="1"/>
</dbReference>
<evidence type="ECO:0000259" key="1">
    <source>
        <dbReference type="Pfam" id="PF00080"/>
    </source>
</evidence>
<dbReference type="SMR" id="A0A0E3QV25"/>
<dbReference type="PATRIC" id="fig|1434108.4.peg.1839"/>
<dbReference type="EMBL" id="CP009528">
    <property type="protein sequence ID" value="AKB54462.1"/>
    <property type="molecule type" value="Genomic_DNA"/>
</dbReference>
<name>A0A0E3QV25_METBA</name>
<accession>A0A0E3QV25</accession>
<evidence type="ECO:0000313" key="3">
    <source>
        <dbReference type="Proteomes" id="UP000033033"/>
    </source>
</evidence>
<proteinExistence type="predicted"/>
<dbReference type="KEGG" id="mby:MSBRM_1464"/>
<dbReference type="Proteomes" id="UP000033033">
    <property type="component" value="Chromosome"/>
</dbReference>
<reference evidence="2 3" key="1">
    <citation type="submission" date="2014-07" db="EMBL/GenBank/DDBJ databases">
        <title>Methanogenic archaea and the global carbon cycle.</title>
        <authorList>
            <person name="Henriksen J.R."/>
            <person name="Luke J."/>
            <person name="Reinhart S."/>
            <person name="Benedict M.N."/>
            <person name="Youngblut N.D."/>
            <person name="Metcalf M.E."/>
            <person name="Whitaker R.J."/>
            <person name="Metcalf W.W."/>
        </authorList>
    </citation>
    <scope>NUCLEOTIDE SEQUENCE [LARGE SCALE GENOMIC DNA]</scope>
    <source>
        <strain evidence="2 3">MS</strain>
    </source>
</reference>
<protein>
    <submittedName>
        <fullName evidence="2">Superoxide dismutase [Cu-Zn]</fullName>
        <ecNumber evidence="2">1.15.1.1</ecNumber>
    </submittedName>
</protein>
<dbReference type="PRINTS" id="PR00068">
    <property type="entry name" value="CUZNDISMTASE"/>
</dbReference>
<organism evidence="2 3">
    <name type="scientific">Methanosarcina barkeri MS</name>
    <dbReference type="NCBI Taxonomy" id="1434108"/>
    <lineage>
        <taxon>Archaea</taxon>
        <taxon>Methanobacteriati</taxon>
        <taxon>Methanobacteriota</taxon>
        <taxon>Stenosarchaea group</taxon>
        <taxon>Methanomicrobia</taxon>
        <taxon>Methanosarcinales</taxon>
        <taxon>Methanosarcinaceae</taxon>
        <taxon>Methanosarcina</taxon>
    </lineage>
</organism>
<dbReference type="PANTHER" id="PTHR10003">
    <property type="entry name" value="SUPEROXIDE DISMUTASE CU-ZN -RELATED"/>
    <property type="match status" value="1"/>
</dbReference>
<dbReference type="InterPro" id="IPR036423">
    <property type="entry name" value="SOD-like_Cu/Zn_dom_sf"/>
</dbReference>
<dbReference type="GO" id="GO:0004784">
    <property type="term" value="F:superoxide dismutase activity"/>
    <property type="evidence" value="ECO:0007669"/>
    <property type="project" value="UniProtKB-EC"/>
</dbReference>
<keyword evidence="3" id="KW-1185">Reference proteome</keyword>
<feature type="domain" description="Superoxide dismutase copper/zinc binding" evidence="1">
    <location>
        <begin position="59"/>
        <end position="190"/>
    </location>
</feature>
<dbReference type="PROSITE" id="PS00332">
    <property type="entry name" value="SOD_CU_ZN_2"/>
    <property type="match status" value="1"/>
</dbReference>
<dbReference type="Gene3D" id="2.60.40.200">
    <property type="entry name" value="Superoxide dismutase, copper/zinc binding domain"/>
    <property type="match status" value="1"/>
</dbReference>
<dbReference type="Pfam" id="PF00080">
    <property type="entry name" value="Sod_Cu"/>
    <property type="match status" value="1"/>
</dbReference>
<dbReference type="SUPFAM" id="SSF49329">
    <property type="entry name" value="Cu,Zn superoxide dismutase-like"/>
    <property type="match status" value="1"/>
</dbReference>